<gene>
    <name evidence="10" type="ORF">Tco_1042238</name>
</gene>
<comment type="caution">
    <text evidence="10">The sequence shown here is derived from an EMBL/GenBank/DDBJ whole genome shotgun (WGS) entry which is preliminary data.</text>
</comment>
<proteinExistence type="predicted"/>
<keyword evidence="11" id="KW-1185">Reference proteome</keyword>
<keyword evidence="1" id="KW-0540">Nuclease</keyword>
<keyword evidence="8" id="KW-0808">Transferase</keyword>
<name>A0ABQ5GJ81_9ASTR</name>
<evidence type="ECO:0000256" key="9">
    <source>
        <dbReference type="ARBA" id="ARBA00023172"/>
    </source>
</evidence>
<evidence type="ECO:0000256" key="1">
    <source>
        <dbReference type="ARBA" id="ARBA00022722"/>
    </source>
</evidence>
<keyword evidence="6" id="KW-0229">DNA integration</keyword>
<dbReference type="InterPro" id="IPR039537">
    <property type="entry name" value="Retrotran_Ty1/copia-like"/>
</dbReference>
<evidence type="ECO:0000256" key="6">
    <source>
        <dbReference type="ARBA" id="ARBA00022908"/>
    </source>
</evidence>
<keyword evidence="8" id="KW-0239">DNA-directed DNA polymerase</keyword>
<keyword evidence="3" id="KW-0255">Endonuclease</keyword>
<organism evidence="10 11">
    <name type="scientific">Tanacetum coccineum</name>
    <dbReference type="NCBI Taxonomy" id="301880"/>
    <lineage>
        <taxon>Eukaryota</taxon>
        <taxon>Viridiplantae</taxon>
        <taxon>Streptophyta</taxon>
        <taxon>Embryophyta</taxon>
        <taxon>Tracheophyta</taxon>
        <taxon>Spermatophyta</taxon>
        <taxon>Magnoliopsida</taxon>
        <taxon>eudicotyledons</taxon>
        <taxon>Gunneridae</taxon>
        <taxon>Pentapetalae</taxon>
        <taxon>asterids</taxon>
        <taxon>campanulids</taxon>
        <taxon>Asterales</taxon>
        <taxon>Asteraceae</taxon>
        <taxon>Asteroideae</taxon>
        <taxon>Anthemideae</taxon>
        <taxon>Anthemidinae</taxon>
        <taxon>Tanacetum</taxon>
    </lineage>
</organism>
<evidence type="ECO:0000313" key="10">
    <source>
        <dbReference type="EMBL" id="GJT75513.1"/>
    </source>
</evidence>
<keyword evidence="5" id="KW-0460">Magnesium</keyword>
<keyword evidence="4" id="KW-0378">Hydrolase</keyword>
<reference evidence="10" key="2">
    <citation type="submission" date="2022-01" db="EMBL/GenBank/DDBJ databases">
        <authorList>
            <person name="Yamashiro T."/>
            <person name="Shiraishi A."/>
            <person name="Satake H."/>
            <person name="Nakayama K."/>
        </authorList>
    </citation>
    <scope>NUCLEOTIDE SEQUENCE</scope>
</reference>
<evidence type="ECO:0000256" key="5">
    <source>
        <dbReference type="ARBA" id="ARBA00022842"/>
    </source>
</evidence>
<dbReference type="Proteomes" id="UP001151760">
    <property type="component" value="Unassembled WGS sequence"/>
</dbReference>
<evidence type="ECO:0000256" key="3">
    <source>
        <dbReference type="ARBA" id="ARBA00022759"/>
    </source>
</evidence>
<evidence type="ECO:0000256" key="4">
    <source>
        <dbReference type="ARBA" id="ARBA00022801"/>
    </source>
</evidence>
<dbReference type="PANTHER" id="PTHR42648:SF11">
    <property type="entry name" value="TRANSPOSON TY4-P GAG-POL POLYPROTEIN"/>
    <property type="match status" value="1"/>
</dbReference>
<sequence length="258" mass="29156">MEAARTMLIFAKAPLFLWVEAVATACYTLNRSLVHTLHGKTYYELLKGKKPNLQYFRVTRTYCFTVGRSRSALVKGPRTTLVSLIQRTRLTIYFNGFDVDEVVRFIGCRSVNPVNVPAATGYENENGSPSQQLFQKALLAVNERTLTPSIGWNMDDVFEETKRLVAKGYRKEASMNMVSSDGRENAFLNGERMKLSMSKDVTVAESIAERCKTYRLIQVKEDCSVYSVWGILKVVSIDSLDICAISLYYTLMGVIDTF</sequence>
<keyword evidence="8" id="KW-0548">Nucleotidyltransferase</keyword>
<evidence type="ECO:0000256" key="2">
    <source>
        <dbReference type="ARBA" id="ARBA00022723"/>
    </source>
</evidence>
<dbReference type="EMBL" id="BQNB010018537">
    <property type="protein sequence ID" value="GJT75513.1"/>
    <property type="molecule type" value="Genomic_DNA"/>
</dbReference>
<protein>
    <submittedName>
        <fullName evidence="10">Retrovirus-related pol polyprotein from transposon TNT 1-94</fullName>
    </submittedName>
</protein>
<keyword evidence="9" id="KW-0233">DNA recombination</keyword>
<keyword evidence="7" id="KW-0695">RNA-directed DNA polymerase</keyword>
<dbReference type="PANTHER" id="PTHR42648">
    <property type="entry name" value="TRANSPOSASE, PUTATIVE-RELATED"/>
    <property type="match status" value="1"/>
</dbReference>
<evidence type="ECO:0000256" key="8">
    <source>
        <dbReference type="ARBA" id="ARBA00022932"/>
    </source>
</evidence>
<reference evidence="10" key="1">
    <citation type="journal article" date="2022" name="Int. J. Mol. Sci.">
        <title>Draft Genome of Tanacetum Coccineum: Genomic Comparison of Closely Related Tanacetum-Family Plants.</title>
        <authorList>
            <person name="Yamashiro T."/>
            <person name="Shiraishi A."/>
            <person name="Nakayama K."/>
            <person name="Satake H."/>
        </authorList>
    </citation>
    <scope>NUCLEOTIDE SEQUENCE</scope>
</reference>
<keyword evidence="2" id="KW-0479">Metal-binding</keyword>
<accession>A0ABQ5GJ81</accession>
<evidence type="ECO:0000313" key="11">
    <source>
        <dbReference type="Proteomes" id="UP001151760"/>
    </source>
</evidence>
<evidence type="ECO:0000256" key="7">
    <source>
        <dbReference type="ARBA" id="ARBA00022918"/>
    </source>
</evidence>